<dbReference type="PANTHER" id="PTHR13219">
    <property type="entry name" value="TRANSMEMBRANE PROTEIN 94"/>
    <property type="match status" value="1"/>
</dbReference>
<proteinExistence type="predicted"/>
<dbReference type="OrthoDB" id="5568754at2759"/>
<dbReference type="RefSeq" id="XP_012895883.1">
    <property type="nucleotide sequence ID" value="XM_013040429.1"/>
</dbReference>
<dbReference type="InterPro" id="IPR039720">
    <property type="entry name" value="TMEM94"/>
</dbReference>
<reference evidence="1" key="1">
    <citation type="submission" date="2010-02" db="EMBL/GenBank/DDBJ databases">
        <title>Sequencing and annotation of the Blastocystis hominis genome.</title>
        <authorList>
            <person name="Wincker P."/>
        </authorList>
    </citation>
    <scope>NUCLEOTIDE SEQUENCE</scope>
    <source>
        <strain evidence="1">Singapore isolate B</strain>
    </source>
</reference>
<dbReference type="EMBL" id="FN668645">
    <property type="protein sequence ID" value="CBK21835.2"/>
    <property type="molecule type" value="Genomic_DNA"/>
</dbReference>
<gene>
    <name evidence="1" type="ORF">GSBLH_T00007050001</name>
</gene>
<dbReference type="InParanoid" id="D8M196"/>
<evidence type="ECO:0000313" key="2">
    <source>
        <dbReference type="Proteomes" id="UP000008312"/>
    </source>
</evidence>
<dbReference type="PANTHER" id="PTHR13219:SF6">
    <property type="entry name" value="TRANSMEMBRANE PROTEIN 94"/>
    <property type="match status" value="1"/>
</dbReference>
<dbReference type="GeneID" id="24923174"/>
<evidence type="ECO:0000313" key="1">
    <source>
        <dbReference type="EMBL" id="CBK21835.2"/>
    </source>
</evidence>
<sequence length="211" mass="24232">MTKQDFLLPYLKFIWTGHHLKPLTEEFRNSILALKAKNEQQFIPTFLIGHNSLPIPADWDTAATAELRPLKNGSLYVTMKNNNPSKLVKELLKESHFLSLMSVDDVIKEQLPVMIEQMSQLGIRYVYYSPYNYRHSRKLAAKMGLDTGWNTAISLSDNCDDEGLEWESFAQLPHGVEQIKEHILTQDNNDRVDRELNGGDDGMGRGRYFCV</sequence>
<organism evidence="1">
    <name type="scientific">Blastocystis hominis</name>
    <dbReference type="NCBI Taxonomy" id="12968"/>
    <lineage>
        <taxon>Eukaryota</taxon>
        <taxon>Sar</taxon>
        <taxon>Stramenopiles</taxon>
        <taxon>Bigyra</taxon>
        <taxon>Opalozoa</taxon>
        <taxon>Opalinata</taxon>
        <taxon>Blastocystidae</taxon>
        <taxon>Blastocystis</taxon>
    </lineage>
</organism>
<dbReference type="Proteomes" id="UP000008312">
    <property type="component" value="Unassembled WGS sequence"/>
</dbReference>
<protein>
    <submittedName>
        <fullName evidence="1">Uncharacterized protein</fullName>
    </submittedName>
</protein>
<accession>D8M196</accession>
<name>D8M196_BLAHO</name>
<keyword evidence="2" id="KW-1185">Reference proteome</keyword>
<dbReference type="AlphaFoldDB" id="D8M196"/>